<reference evidence="2 3" key="1">
    <citation type="submission" date="2020-08" db="EMBL/GenBank/DDBJ databases">
        <title>Genomic Encyclopedia of Type Strains, Phase IV (KMG-IV): sequencing the most valuable type-strain genomes for metagenomic binning, comparative biology and taxonomic classification.</title>
        <authorList>
            <person name="Goeker M."/>
        </authorList>
    </citation>
    <scope>NUCLEOTIDE SEQUENCE [LARGE SCALE GENOMIC DNA]</scope>
    <source>
        <strain evidence="2 3">DSM 11490</strain>
    </source>
</reference>
<evidence type="ECO:0000313" key="2">
    <source>
        <dbReference type="EMBL" id="MBA8912752.1"/>
    </source>
</evidence>
<name>A0AA40VBS2_9HYPH</name>
<organism evidence="2 3">
    <name type="scientific">Methylorubrum thiocyanatum</name>
    <dbReference type="NCBI Taxonomy" id="47958"/>
    <lineage>
        <taxon>Bacteria</taxon>
        <taxon>Pseudomonadati</taxon>
        <taxon>Pseudomonadota</taxon>
        <taxon>Alphaproteobacteria</taxon>
        <taxon>Hyphomicrobiales</taxon>
        <taxon>Methylobacteriaceae</taxon>
        <taxon>Methylorubrum</taxon>
    </lineage>
</organism>
<sequence length="39" mass="4458">MRHIRSSEPGTMLDRVVPFTLGVMVFLECLILLASLIWL</sequence>
<protein>
    <submittedName>
        <fullName evidence="2">Energy-converting hydrogenase Eha subunit F</fullName>
    </submittedName>
</protein>
<evidence type="ECO:0000256" key="1">
    <source>
        <dbReference type="SAM" id="Phobius"/>
    </source>
</evidence>
<feature type="transmembrane region" description="Helical" evidence="1">
    <location>
        <begin position="12"/>
        <end position="38"/>
    </location>
</feature>
<gene>
    <name evidence="2" type="ORF">HNR51_001830</name>
</gene>
<proteinExistence type="predicted"/>
<keyword evidence="1" id="KW-0812">Transmembrane</keyword>
<evidence type="ECO:0000313" key="3">
    <source>
        <dbReference type="Proteomes" id="UP000543554"/>
    </source>
</evidence>
<keyword evidence="1" id="KW-0472">Membrane</keyword>
<comment type="caution">
    <text evidence="2">The sequence shown here is derived from an EMBL/GenBank/DDBJ whole genome shotgun (WGS) entry which is preliminary data.</text>
</comment>
<dbReference type="EMBL" id="JACJIB010000003">
    <property type="protein sequence ID" value="MBA8912752.1"/>
    <property type="molecule type" value="Genomic_DNA"/>
</dbReference>
<keyword evidence="1" id="KW-1133">Transmembrane helix</keyword>
<accession>A0AA40VBS2</accession>
<dbReference type="AlphaFoldDB" id="A0AA40VBS2"/>
<dbReference type="Proteomes" id="UP000543554">
    <property type="component" value="Unassembled WGS sequence"/>
</dbReference>
<keyword evidence="3" id="KW-1185">Reference proteome</keyword>